<feature type="binding site" evidence="7">
    <location>
        <position position="56"/>
    </location>
    <ligand>
        <name>Zn(2+)</name>
        <dbReference type="ChEBI" id="CHEBI:29105"/>
        <label>2</label>
    </ligand>
</feature>
<dbReference type="InterPro" id="IPR007325">
    <property type="entry name" value="KFase/CYL"/>
</dbReference>
<evidence type="ECO:0000256" key="5">
    <source>
        <dbReference type="ARBA" id="ARBA00023079"/>
    </source>
</evidence>
<comment type="caution">
    <text evidence="8">The sequence shown here is derived from an EMBL/GenBank/DDBJ whole genome shotgun (WGS) entry which is preliminary data.</text>
</comment>
<evidence type="ECO:0000313" key="8">
    <source>
        <dbReference type="EMBL" id="MDY0396143.1"/>
    </source>
</evidence>
<dbReference type="RefSeq" id="WP_390352721.1">
    <property type="nucleotide sequence ID" value="NZ_JBHUIZ010000003.1"/>
</dbReference>
<organism evidence="8 9">
    <name type="scientific">Tigheibacillus halophilus</name>
    <dbReference type="NCBI Taxonomy" id="361280"/>
    <lineage>
        <taxon>Bacteria</taxon>
        <taxon>Bacillati</taxon>
        <taxon>Bacillota</taxon>
        <taxon>Bacilli</taxon>
        <taxon>Bacillales</taxon>
        <taxon>Bacillaceae</taxon>
        <taxon>Tigheibacillus</taxon>
    </lineage>
</organism>
<dbReference type="Gene3D" id="3.50.30.50">
    <property type="entry name" value="Putative cyclase"/>
    <property type="match status" value="1"/>
</dbReference>
<dbReference type="HAMAP" id="MF_01969">
    <property type="entry name" value="KynB"/>
    <property type="match status" value="1"/>
</dbReference>
<feature type="binding site" evidence="7">
    <location>
        <position position="20"/>
    </location>
    <ligand>
        <name>substrate</name>
    </ligand>
</feature>
<gene>
    <name evidence="7 8" type="primary">kynB</name>
    <name evidence="8" type="ORF">RWE15_19510</name>
</gene>
<keyword evidence="2 7" id="KW-0479">Metal-binding</keyword>
<reference evidence="8 9" key="1">
    <citation type="submission" date="2023-10" db="EMBL/GenBank/DDBJ databases">
        <title>Virgibacillus halophilus 5B73C genome.</title>
        <authorList>
            <person name="Miliotis G."/>
            <person name="Sengupta P."/>
            <person name="Hameed A."/>
            <person name="Chuvochina M."/>
            <person name="Mcdonagh F."/>
            <person name="Simpson A.C."/>
            <person name="Singh N.K."/>
            <person name="Rekha P.D."/>
            <person name="Raman K."/>
            <person name="Hugenholtz P."/>
            <person name="Venkateswaran K."/>
        </authorList>
    </citation>
    <scope>NUCLEOTIDE SEQUENCE [LARGE SCALE GENOMIC DNA]</scope>
    <source>
        <strain evidence="8 9">5B73C</strain>
    </source>
</reference>
<keyword evidence="5 7" id="KW-0823">Tryptophan catabolism</keyword>
<dbReference type="InterPro" id="IPR037175">
    <property type="entry name" value="KFase_sf"/>
</dbReference>
<proteinExistence type="inferred from homology"/>
<feature type="binding site" evidence="7">
    <location>
        <position position="50"/>
    </location>
    <ligand>
        <name>Zn(2+)</name>
        <dbReference type="ChEBI" id="CHEBI:29105"/>
        <label>1</label>
    </ligand>
</feature>
<name>A0ABU5C9Z5_9BACI</name>
<dbReference type="PANTHER" id="PTHR31118:SF32">
    <property type="entry name" value="KYNURENINE FORMAMIDASE"/>
    <property type="match status" value="1"/>
</dbReference>
<sequence>MSKGEWMDISLPLTNHVRTWPGDEPFVFQLSATKEETGSANIGCLKTSVHTGTHIDAPFHFEEQGRKVHELDVNVYVGKARVIDATGYEMVGREELEKFDLEGAHRILLKTMEHNQPSVFPAKYTVLREDIGAYLKEKGIVLIGVDCPSVDPVDSKTLLAHHALHQNGVLILENVMLDRVEPGDYELIALPLSIEGADGSPVRAVIRKL</sequence>
<dbReference type="PANTHER" id="PTHR31118">
    <property type="entry name" value="CYCLASE-LIKE PROTEIN 2"/>
    <property type="match status" value="1"/>
</dbReference>
<evidence type="ECO:0000256" key="1">
    <source>
        <dbReference type="ARBA" id="ARBA00002204"/>
    </source>
</evidence>
<dbReference type="Pfam" id="PF04199">
    <property type="entry name" value="Cyclase"/>
    <property type="match status" value="1"/>
</dbReference>
<evidence type="ECO:0000256" key="6">
    <source>
        <dbReference type="ARBA" id="ARBA00048496"/>
    </source>
</evidence>
<dbReference type="EC" id="3.5.1.9" evidence="7"/>
<dbReference type="SUPFAM" id="SSF102198">
    <property type="entry name" value="Putative cyclase"/>
    <property type="match status" value="1"/>
</dbReference>
<keyword evidence="3 7" id="KW-0378">Hydrolase</keyword>
<feature type="binding site" evidence="7">
    <location>
        <position position="56"/>
    </location>
    <ligand>
        <name>Zn(2+)</name>
        <dbReference type="ChEBI" id="CHEBI:29105"/>
        <label>1</label>
    </ligand>
</feature>
<dbReference type="EMBL" id="JAWDIP010000004">
    <property type="protein sequence ID" value="MDY0396143.1"/>
    <property type="molecule type" value="Genomic_DNA"/>
</dbReference>
<dbReference type="NCBIfam" id="TIGR03035">
    <property type="entry name" value="trp_arylform"/>
    <property type="match status" value="1"/>
</dbReference>
<evidence type="ECO:0000313" key="9">
    <source>
        <dbReference type="Proteomes" id="UP001281447"/>
    </source>
</evidence>
<protein>
    <recommendedName>
        <fullName evidence="7">Kynurenine formamidase</fullName>
        <shortName evidence="7">KFA</shortName>
        <shortName evidence="7">KFase</shortName>
        <ecNumber evidence="7">3.5.1.9</ecNumber>
    </recommendedName>
    <alternativeName>
        <fullName evidence="7">Arylformamidase</fullName>
    </alternativeName>
    <alternativeName>
        <fullName evidence="7">N-formylkynurenine formamidase</fullName>
        <shortName evidence="7">FKF</shortName>
    </alternativeName>
</protein>
<comment type="subunit">
    <text evidence="7">Homodimer.</text>
</comment>
<feature type="binding site" evidence="7">
    <location>
        <position position="161"/>
    </location>
    <ligand>
        <name>Zn(2+)</name>
        <dbReference type="ChEBI" id="CHEBI:29105"/>
        <label>2</label>
    </ligand>
</feature>
<evidence type="ECO:0000256" key="4">
    <source>
        <dbReference type="ARBA" id="ARBA00022833"/>
    </source>
</evidence>
<accession>A0ABU5C9Z5</accession>
<feature type="binding site" evidence="7">
    <location>
        <position position="54"/>
    </location>
    <ligand>
        <name>Zn(2+)</name>
        <dbReference type="ChEBI" id="CHEBI:29105"/>
        <label>1</label>
    </ligand>
</feature>
<comment type="cofactor">
    <cofactor evidence="7">
        <name>Zn(2+)</name>
        <dbReference type="ChEBI" id="CHEBI:29105"/>
    </cofactor>
    <text evidence="7">Binds 2 zinc ions per subunit.</text>
</comment>
<feature type="binding site" evidence="7">
    <location>
        <position position="173"/>
    </location>
    <ligand>
        <name>Zn(2+)</name>
        <dbReference type="ChEBI" id="CHEBI:29105"/>
        <label>2</label>
    </ligand>
</feature>
<evidence type="ECO:0000256" key="3">
    <source>
        <dbReference type="ARBA" id="ARBA00022801"/>
    </source>
</evidence>
<dbReference type="InterPro" id="IPR017484">
    <property type="entry name" value="Kynurenine_formamidase_bac"/>
</dbReference>
<evidence type="ECO:0000256" key="7">
    <source>
        <dbReference type="HAMAP-Rule" id="MF_01969"/>
    </source>
</evidence>
<dbReference type="Proteomes" id="UP001281447">
    <property type="component" value="Unassembled WGS sequence"/>
</dbReference>
<feature type="binding site" evidence="7">
    <location>
        <position position="173"/>
    </location>
    <ligand>
        <name>Zn(2+)</name>
        <dbReference type="ChEBI" id="CHEBI:29105"/>
        <label>1</label>
    </ligand>
</feature>
<comment type="pathway">
    <text evidence="7">Amino-acid degradation; L-tryptophan degradation via kynurenine pathway; L-kynurenine from L-tryptophan: step 2/2.</text>
</comment>
<dbReference type="GO" id="GO:0004061">
    <property type="term" value="F:arylformamidase activity"/>
    <property type="evidence" value="ECO:0007669"/>
    <property type="project" value="UniProtKB-EC"/>
</dbReference>
<comment type="similarity">
    <text evidence="7">Belongs to the Cyclase 1 superfamily. KynB family.</text>
</comment>
<keyword evidence="9" id="KW-1185">Reference proteome</keyword>
<comment type="catalytic activity">
    <reaction evidence="6 7">
        <text>N-formyl-L-kynurenine + H2O = L-kynurenine + formate + H(+)</text>
        <dbReference type="Rhea" id="RHEA:13009"/>
        <dbReference type="ChEBI" id="CHEBI:15377"/>
        <dbReference type="ChEBI" id="CHEBI:15378"/>
        <dbReference type="ChEBI" id="CHEBI:15740"/>
        <dbReference type="ChEBI" id="CHEBI:57959"/>
        <dbReference type="ChEBI" id="CHEBI:58629"/>
        <dbReference type="EC" id="3.5.1.9"/>
    </reaction>
</comment>
<keyword evidence="4 7" id="KW-0862">Zinc</keyword>
<comment type="function">
    <text evidence="1 7">Catalyzes the hydrolysis of N-formyl-L-kynurenine to L-kynurenine, the second step in the kynurenine pathway of tryptophan degradation.</text>
</comment>
<evidence type="ECO:0000256" key="2">
    <source>
        <dbReference type="ARBA" id="ARBA00022723"/>
    </source>
</evidence>
<feature type="active site" description="Proton donor/acceptor" evidence="7">
    <location>
        <position position="60"/>
    </location>
</feature>